<dbReference type="Proteomes" id="UP000319908">
    <property type="component" value="Unassembled WGS sequence"/>
</dbReference>
<accession>A0A5C6BYF9</accession>
<dbReference type="EMBL" id="SJPU01000002">
    <property type="protein sequence ID" value="TWU15649.1"/>
    <property type="molecule type" value="Genomic_DNA"/>
</dbReference>
<name>A0A5C6BYF9_9BACT</name>
<evidence type="ECO:0000313" key="1">
    <source>
        <dbReference type="EMBL" id="TWU15649.1"/>
    </source>
</evidence>
<proteinExistence type="predicted"/>
<organism evidence="1 2">
    <name type="scientific">Allorhodopirellula heiligendammensis</name>
    <dbReference type="NCBI Taxonomy" id="2714739"/>
    <lineage>
        <taxon>Bacteria</taxon>
        <taxon>Pseudomonadati</taxon>
        <taxon>Planctomycetota</taxon>
        <taxon>Planctomycetia</taxon>
        <taxon>Pirellulales</taxon>
        <taxon>Pirellulaceae</taxon>
        <taxon>Allorhodopirellula</taxon>
    </lineage>
</organism>
<reference evidence="1 2" key="1">
    <citation type="journal article" date="2020" name="Antonie Van Leeuwenhoek">
        <title>Rhodopirellula heiligendammensis sp. nov., Rhodopirellula pilleata sp. nov., and Rhodopirellula solitaria sp. nov. isolated from natural or artificial marine surfaces in Northern Germany and California, USA, and emended description of the genus Rhodopirellula.</title>
        <authorList>
            <person name="Kallscheuer N."/>
            <person name="Wiegand S."/>
            <person name="Jogler M."/>
            <person name="Boedeker C."/>
            <person name="Peeters S.H."/>
            <person name="Rast P."/>
            <person name="Heuer A."/>
            <person name="Jetten M.S.M."/>
            <person name="Rohde M."/>
            <person name="Jogler C."/>
        </authorList>
    </citation>
    <scope>NUCLEOTIDE SEQUENCE [LARGE SCALE GENOMIC DNA]</scope>
    <source>
        <strain evidence="1 2">Poly21</strain>
    </source>
</reference>
<evidence type="ECO:0000313" key="2">
    <source>
        <dbReference type="Proteomes" id="UP000319908"/>
    </source>
</evidence>
<protein>
    <submittedName>
        <fullName evidence="1">Uncharacterized protein</fullName>
    </submittedName>
</protein>
<comment type="caution">
    <text evidence="1">The sequence shown here is derived from an EMBL/GenBank/DDBJ whole genome shotgun (WGS) entry which is preliminary data.</text>
</comment>
<gene>
    <name evidence="1" type="ORF">Poly21_28460</name>
</gene>
<keyword evidence="2" id="KW-1185">Reference proteome</keyword>
<dbReference type="AlphaFoldDB" id="A0A5C6BYF9"/>
<sequence length="70" mass="8155">MAACKRFSCQRLVNCAALPWDDDGPAIFRMGIDSEMLRGRLPWYERLPRTTLTKLDDKLPSQILRRAILY</sequence>